<keyword evidence="3" id="KW-1185">Reference proteome</keyword>
<organism evidence="2 3">
    <name type="scientific">Dictyostelium purpureum</name>
    <name type="common">Slime mold</name>
    <dbReference type="NCBI Taxonomy" id="5786"/>
    <lineage>
        <taxon>Eukaryota</taxon>
        <taxon>Amoebozoa</taxon>
        <taxon>Evosea</taxon>
        <taxon>Eumycetozoa</taxon>
        <taxon>Dictyostelia</taxon>
        <taxon>Dictyosteliales</taxon>
        <taxon>Dictyosteliaceae</taxon>
        <taxon>Dictyostelium</taxon>
    </lineage>
</organism>
<dbReference type="AlphaFoldDB" id="F0ZF80"/>
<dbReference type="VEuPathDB" id="AmoebaDB:DICPUDRAFT_97265"/>
<proteinExistence type="predicted"/>
<dbReference type="GeneID" id="10499952"/>
<dbReference type="OMA" id="TYIYDVA"/>
<dbReference type="Proteomes" id="UP000001064">
    <property type="component" value="Unassembled WGS sequence"/>
</dbReference>
<accession>F0ZF80</accession>
<dbReference type="FunCoup" id="F0ZF80">
    <property type="interactions" value="743"/>
</dbReference>
<dbReference type="GO" id="GO:0016592">
    <property type="term" value="C:mediator complex"/>
    <property type="evidence" value="ECO:0000318"/>
    <property type="project" value="GO_Central"/>
</dbReference>
<sequence>MQYNNSNIQDDVMLSHNIDSWKSYTYIYDVAIDYLLKLHAPTIQDFQKVLSSEVASEQVIRSAFYSAFYTKQNIINKNNFRTNNNNNNNNNRHHNKNIEIIDENNDTQEIIEEIYVNQSWLDYFSSRIQYKSSNNIIFKVKRFKKSALEEVFGLPTSNGSKHKNEQYLSNNLFKKIKTENDPNLYFKPQDTSPIKNNNGFNDDDNYLRVEEDSDDSVLKYKYEKDFILVKDGKPLIITLSPDWGMPFHIKSEVQQVDTNIPFPQSPNNKNGNNKNNNNNNNKNNKNNNNPNRNNRGNGKNKDDDESWCGLM</sequence>
<feature type="compositionally biased region" description="Low complexity" evidence="1">
    <location>
        <begin position="266"/>
        <end position="297"/>
    </location>
</feature>
<reference evidence="3" key="1">
    <citation type="journal article" date="2011" name="Genome Biol.">
        <title>Comparative genomics of the social amoebae Dictyostelium discoideum and Dictyostelium purpureum.</title>
        <authorList>
            <consortium name="US DOE Joint Genome Institute (JGI-PGF)"/>
            <person name="Sucgang R."/>
            <person name="Kuo A."/>
            <person name="Tian X."/>
            <person name="Salerno W."/>
            <person name="Parikh A."/>
            <person name="Feasley C.L."/>
            <person name="Dalin E."/>
            <person name="Tu H."/>
            <person name="Huang E."/>
            <person name="Barry K."/>
            <person name="Lindquist E."/>
            <person name="Shapiro H."/>
            <person name="Bruce D."/>
            <person name="Schmutz J."/>
            <person name="Salamov A."/>
            <person name="Fey P."/>
            <person name="Gaudet P."/>
            <person name="Anjard C."/>
            <person name="Babu M.M."/>
            <person name="Basu S."/>
            <person name="Bushmanova Y."/>
            <person name="van der Wel H."/>
            <person name="Katoh-Kurasawa M."/>
            <person name="Dinh C."/>
            <person name="Coutinho P.M."/>
            <person name="Saito T."/>
            <person name="Elias M."/>
            <person name="Schaap P."/>
            <person name="Kay R.R."/>
            <person name="Henrissat B."/>
            <person name="Eichinger L."/>
            <person name="Rivero F."/>
            <person name="Putnam N.H."/>
            <person name="West C.M."/>
            <person name="Loomis W.F."/>
            <person name="Chisholm R.L."/>
            <person name="Shaulsky G."/>
            <person name="Strassmann J.E."/>
            <person name="Queller D.C."/>
            <person name="Kuspa A."/>
            <person name="Grigoriev I.V."/>
        </authorList>
    </citation>
    <scope>NUCLEOTIDE SEQUENCE [LARGE SCALE GENOMIC DNA]</scope>
    <source>
        <strain evidence="3">QSDP1</strain>
    </source>
</reference>
<dbReference type="eggNOG" id="ENOG502RSPS">
    <property type="taxonomic scope" value="Eukaryota"/>
</dbReference>
<feature type="region of interest" description="Disordered" evidence="1">
    <location>
        <begin position="258"/>
        <end position="311"/>
    </location>
</feature>
<dbReference type="GO" id="GO:0045944">
    <property type="term" value="P:positive regulation of transcription by RNA polymerase II"/>
    <property type="evidence" value="ECO:0000318"/>
    <property type="project" value="GO_Central"/>
</dbReference>
<protein>
    <submittedName>
        <fullName evidence="2">Uncharacterized protein</fullName>
    </submittedName>
</protein>
<evidence type="ECO:0000313" key="2">
    <source>
        <dbReference type="EMBL" id="EGC37406.1"/>
    </source>
</evidence>
<dbReference type="GO" id="GO:0005667">
    <property type="term" value="C:transcription regulator complex"/>
    <property type="evidence" value="ECO:0000318"/>
    <property type="project" value="GO_Central"/>
</dbReference>
<dbReference type="EMBL" id="GL871000">
    <property type="protein sequence ID" value="EGC37406.1"/>
    <property type="molecule type" value="Genomic_DNA"/>
</dbReference>
<evidence type="ECO:0000313" key="3">
    <source>
        <dbReference type="Proteomes" id="UP000001064"/>
    </source>
</evidence>
<name>F0ZF80_DICPU</name>
<dbReference type="KEGG" id="dpp:DICPUDRAFT_97265"/>
<gene>
    <name evidence="2" type="ORF">DICPUDRAFT_97265</name>
</gene>
<dbReference type="OrthoDB" id="20202at2759"/>
<dbReference type="STRING" id="5786.F0ZF80"/>
<dbReference type="InParanoid" id="F0ZF80"/>
<dbReference type="RefSeq" id="XP_003286059.1">
    <property type="nucleotide sequence ID" value="XM_003286011.1"/>
</dbReference>
<evidence type="ECO:0000256" key="1">
    <source>
        <dbReference type="SAM" id="MobiDB-lite"/>
    </source>
</evidence>